<dbReference type="HAMAP" id="MF_00387">
    <property type="entry name" value="LpxA"/>
    <property type="match status" value="1"/>
</dbReference>
<keyword evidence="1 6" id="KW-0444">Lipid biosynthesis</keyword>
<dbReference type="InterPro" id="IPR037157">
    <property type="entry name" value="Acetyltransf_C_sf"/>
</dbReference>
<feature type="domain" description="UDP N-acetylglucosamine O-acyltransferase C-terminal" evidence="7">
    <location>
        <begin position="178"/>
        <end position="259"/>
    </location>
</feature>
<comment type="function">
    <text evidence="6">Involved in the biosynthesis of lipid A, a phosphorylated glycolipid that anchors the lipopolysaccharide to the outer membrane of the cell.</text>
</comment>
<evidence type="ECO:0000256" key="1">
    <source>
        <dbReference type="ARBA" id="ARBA00022516"/>
    </source>
</evidence>
<evidence type="ECO:0000259" key="7">
    <source>
        <dbReference type="Pfam" id="PF13720"/>
    </source>
</evidence>
<evidence type="ECO:0000256" key="2">
    <source>
        <dbReference type="ARBA" id="ARBA00022556"/>
    </source>
</evidence>
<dbReference type="InterPro" id="IPR011004">
    <property type="entry name" value="Trimer_LpxA-like_sf"/>
</dbReference>
<dbReference type="GO" id="GO:0005737">
    <property type="term" value="C:cytoplasm"/>
    <property type="evidence" value="ECO:0007669"/>
    <property type="project" value="UniProtKB-SubCell"/>
</dbReference>
<dbReference type="PIRSF" id="PIRSF000456">
    <property type="entry name" value="UDP-GlcNAc_acltr"/>
    <property type="match status" value="1"/>
</dbReference>
<dbReference type="GO" id="GO:0009245">
    <property type="term" value="P:lipid A biosynthetic process"/>
    <property type="evidence" value="ECO:0007669"/>
    <property type="project" value="UniProtKB-UniRule"/>
</dbReference>
<dbReference type="Gene3D" id="1.20.1180.10">
    <property type="entry name" value="Udp N-acetylglucosamine O-acyltransferase, C-terminal domain"/>
    <property type="match status" value="1"/>
</dbReference>
<reference evidence="8 9" key="1">
    <citation type="submission" date="2016-10" db="EMBL/GenBank/DDBJ databases">
        <authorList>
            <person name="de Groot N.N."/>
        </authorList>
    </citation>
    <scope>NUCLEOTIDE SEQUENCE [LARGE SCALE GENOMIC DNA]</scope>
    <source>
        <strain evidence="8 9">Nv1</strain>
    </source>
</reference>
<keyword evidence="9" id="KW-1185">Reference proteome</keyword>
<sequence>MNENRIHQTAIIHPGARLGMGVTIGAYSVVGEYVDIGDGTRIGSQVIITGHTRIGRENRIFPFCSLGDEPQDKKYGNEPTKLEIGDRNTIREFCTFNRGTAQGAGITRLGNDNFMMAYVHLAHDCRVGNYTTFTNNASLAGHVQVGDYAGLGGFTAVHQFVRVGAYSFTAMGTVLTQDLPPYVLAAGNTAKPHGLNLRELKRRGFSEETVIALKRAYKLVYRSGLALKEAESRIMPLAADVPEVRHFLDFIHVRGRGIIR</sequence>
<evidence type="ECO:0000313" key="9">
    <source>
        <dbReference type="Proteomes" id="UP000198620"/>
    </source>
</evidence>
<dbReference type="RefSeq" id="WP_090827880.1">
    <property type="nucleotide sequence ID" value="NZ_FOBH01000003.1"/>
</dbReference>
<evidence type="ECO:0000256" key="3">
    <source>
        <dbReference type="ARBA" id="ARBA00022679"/>
    </source>
</evidence>
<dbReference type="NCBIfam" id="NF003657">
    <property type="entry name" value="PRK05289.1"/>
    <property type="match status" value="1"/>
</dbReference>
<evidence type="ECO:0000256" key="6">
    <source>
        <dbReference type="HAMAP-Rule" id="MF_00387"/>
    </source>
</evidence>
<comment type="subcellular location">
    <subcellularLocation>
        <location evidence="6">Cytoplasm</location>
    </subcellularLocation>
</comment>
<dbReference type="AlphaFoldDB" id="A0A1H7K198"/>
<dbReference type="InterPro" id="IPR010137">
    <property type="entry name" value="Lipid_A_LpxA"/>
</dbReference>
<dbReference type="EMBL" id="FOBH01000003">
    <property type="protein sequence ID" value="SEK80384.1"/>
    <property type="molecule type" value="Genomic_DNA"/>
</dbReference>
<dbReference type="OrthoDB" id="9807278at2"/>
<dbReference type="Pfam" id="PF13720">
    <property type="entry name" value="Acetyltransf_11"/>
    <property type="match status" value="1"/>
</dbReference>
<dbReference type="EC" id="2.3.1.129" evidence="6"/>
<evidence type="ECO:0000256" key="4">
    <source>
        <dbReference type="ARBA" id="ARBA00023098"/>
    </source>
</evidence>
<dbReference type="GO" id="GO:0008780">
    <property type="term" value="F:acyl-[acyl-carrier-protein]-UDP-N-acetylglucosamine O-acyltransferase activity"/>
    <property type="evidence" value="ECO:0007669"/>
    <property type="project" value="UniProtKB-UniRule"/>
</dbReference>
<accession>A0A1H7K198</accession>
<organism evidence="8 9">
    <name type="scientific">Nitrosovibrio tenuis</name>
    <dbReference type="NCBI Taxonomy" id="1233"/>
    <lineage>
        <taxon>Bacteria</taxon>
        <taxon>Pseudomonadati</taxon>
        <taxon>Pseudomonadota</taxon>
        <taxon>Betaproteobacteria</taxon>
        <taxon>Nitrosomonadales</taxon>
        <taxon>Nitrosomonadaceae</taxon>
        <taxon>Nitrosovibrio</taxon>
    </lineage>
</organism>
<dbReference type="PANTHER" id="PTHR43480">
    <property type="entry name" value="ACYL-[ACYL-CARRIER-PROTEIN]--UDP-N-ACETYLGLUCOSAMINE O-ACYLTRANSFERASE"/>
    <property type="match status" value="1"/>
</dbReference>
<gene>
    <name evidence="6" type="primary">lpxA</name>
    <name evidence="8" type="ORF">SAMN05216387_10367</name>
</gene>
<keyword evidence="3 6" id="KW-0808">Transferase</keyword>
<dbReference type="STRING" id="1233.SAMN05216387_10367"/>
<comment type="pathway">
    <text evidence="6">Glycolipid biosynthesis; lipid IV(A) biosynthesis; lipid IV(A) from (3R)-3-hydroxytetradecanoyl-[acyl-carrier-protein] and UDP-N-acetyl-alpha-D-glucosamine: step 1/6.</text>
</comment>
<dbReference type="PANTHER" id="PTHR43480:SF1">
    <property type="entry name" value="ACYL-[ACYL-CARRIER-PROTEIN]--UDP-N-ACETYLGLUCOSAMINE O-ACYLTRANSFERASE, MITOCHONDRIAL-RELATED"/>
    <property type="match status" value="1"/>
</dbReference>
<protein>
    <recommendedName>
        <fullName evidence="6">Acyl-[acyl-carrier-protein]--UDP-N-acetylglucosamine O-acyltransferase</fullName>
        <shortName evidence="6">UDP-N-acetylglucosamine acyltransferase</shortName>
        <ecNumber evidence="6">2.3.1.129</ecNumber>
    </recommendedName>
</protein>
<proteinExistence type="inferred from homology"/>
<dbReference type="Gene3D" id="2.160.10.10">
    <property type="entry name" value="Hexapeptide repeat proteins"/>
    <property type="match status" value="1"/>
</dbReference>
<keyword evidence="2 6" id="KW-0441">Lipid A biosynthesis</keyword>
<evidence type="ECO:0000313" key="8">
    <source>
        <dbReference type="EMBL" id="SEK80384.1"/>
    </source>
</evidence>
<evidence type="ECO:0000256" key="5">
    <source>
        <dbReference type="ARBA" id="ARBA00023315"/>
    </source>
</evidence>
<name>A0A1H7K198_9PROT</name>
<dbReference type="CDD" id="cd03351">
    <property type="entry name" value="LbH_UDP-GlcNAc_AT"/>
    <property type="match status" value="1"/>
</dbReference>
<dbReference type="InterPro" id="IPR029098">
    <property type="entry name" value="Acetyltransf_C"/>
</dbReference>
<keyword evidence="5 6" id="KW-0012">Acyltransferase</keyword>
<dbReference type="SUPFAM" id="SSF51161">
    <property type="entry name" value="Trimeric LpxA-like enzymes"/>
    <property type="match status" value="1"/>
</dbReference>
<keyword evidence="6" id="KW-0677">Repeat</keyword>
<dbReference type="Proteomes" id="UP000198620">
    <property type="component" value="Unassembled WGS sequence"/>
</dbReference>
<keyword evidence="6" id="KW-0963">Cytoplasm</keyword>
<comment type="catalytic activity">
    <reaction evidence="6">
        <text>a (3R)-hydroxyacyl-[ACP] + UDP-N-acetyl-alpha-D-glucosamine = a UDP-3-O-[(3R)-3-hydroxyacyl]-N-acetyl-alpha-D-glucosamine + holo-[ACP]</text>
        <dbReference type="Rhea" id="RHEA:67812"/>
        <dbReference type="Rhea" id="RHEA-COMP:9685"/>
        <dbReference type="Rhea" id="RHEA-COMP:9945"/>
        <dbReference type="ChEBI" id="CHEBI:57705"/>
        <dbReference type="ChEBI" id="CHEBI:64479"/>
        <dbReference type="ChEBI" id="CHEBI:78827"/>
        <dbReference type="ChEBI" id="CHEBI:173225"/>
        <dbReference type="EC" id="2.3.1.129"/>
    </reaction>
</comment>
<comment type="subunit">
    <text evidence="6">Homotrimer.</text>
</comment>
<dbReference type="UniPathway" id="UPA00359">
    <property type="reaction ID" value="UER00477"/>
</dbReference>
<dbReference type="GO" id="GO:0016020">
    <property type="term" value="C:membrane"/>
    <property type="evidence" value="ECO:0007669"/>
    <property type="project" value="GOC"/>
</dbReference>
<comment type="similarity">
    <text evidence="6">Belongs to the transferase hexapeptide repeat family. LpxA subfamily.</text>
</comment>
<dbReference type="NCBIfam" id="TIGR01852">
    <property type="entry name" value="lipid_A_lpxA"/>
    <property type="match status" value="1"/>
</dbReference>
<keyword evidence="4 6" id="KW-0443">Lipid metabolism</keyword>